<dbReference type="InterPro" id="IPR051429">
    <property type="entry name" value="Encapsulin_nc"/>
</dbReference>
<keyword evidence="6" id="KW-1185">Reference proteome</keyword>
<proteinExistence type="inferred from homology"/>
<evidence type="ECO:0000256" key="2">
    <source>
        <dbReference type="ARBA" id="ARBA00033743"/>
    </source>
</evidence>
<dbReference type="GO" id="GO:0140737">
    <property type="term" value="C:encapsulin nanocompartment"/>
    <property type="evidence" value="ECO:0007669"/>
    <property type="project" value="UniProtKB-SubCell"/>
</dbReference>
<dbReference type="OrthoDB" id="2922at2"/>
<dbReference type="EMBL" id="WBMR01000022">
    <property type="protein sequence ID" value="KAB2384537.1"/>
    <property type="molecule type" value="Genomic_DNA"/>
</dbReference>
<keyword evidence="3" id="KW-1284">Encapsulin nanocompartment</keyword>
<dbReference type="RefSeq" id="WP_151539963.1">
    <property type="nucleotide sequence ID" value="NZ_WBMR01000022.1"/>
</dbReference>
<dbReference type="Gene3D" id="3.30.2400.30">
    <property type="match status" value="1"/>
</dbReference>
<name>A0A6L3VYP9_9ACTN</name>
<dbReference type="Proteomes" id="UP000483004">
    <property type="component" value="Unassembled WGS sequence"/>
</dbReference>
<dbReference type="PANTHER" id="PTHR37165:SF1">
    <property type="entry name" value="TYPE 1 ENCAPSULIN SHELL PROTEIN"/>
    <property type="match status" value="1"/>
</dbReference>
<organism evidence="5 6">
    <name type="scientific">Actinomadura montaniterrae</name>
    <dbReference type="NCBI Taxonomy" id="1803903"/>
    <lineage>
        <taxon>Bacteria</taxon>
        <taxon>Bacillati</taxon>
        <taxon>Actinomycetota</taxon>
        <taxon>Actinomycetes</taxon>
        <taxon>Streptosporangiales</taxon>
        <taxon>Thermomonosporaceae</taxon>
        <taxon>Actinomadura</taxon>
    </lineage>
</organism>
<dbReference type="PANTHER" id="PTHR37165">
    <property type="entry name" value="PEPTIDASE U56 FAMILY"/>
    <property type="match status" value="1"/>
</dbReference>
<dbReference type="InterPro" id="IPR007544">
    <property type="entry name" value="ENCAP"/>
</dbReference>
<evidence type="ECO:0000256" key="4">
    <source>
        <dbReference type="ARBA" id="ARBA00050023"/>
    </source>
</evidence>
<gene>
    <name evidence="5" type="ORF">F9B16_11245</name>
</gene>
<evidence type="ECO:0000256" key="1">
    <source>
        <dbReference type="ARBA" id="ARBA00033738"/>
    </source>
</evidence>
<evidence type="ECO:0000256" key="3">
    <source>
        <dbReference type="ARBA" id="ARBA00033787"/>
    </source>
</evidence>
<reference evidence="5 6" key="1">
    <citation type="submission" date="2019-09" db="EMBL/GenBank/DDBJ databases">
        <title>Actinomadura physcomitrii sp. nov., a novel actinomycete isolated from moss [Physcomitrium sphaericum (Ludw) Fuernr].</title>
        <authorList>
            <person name="Liu C."/>
            <person name="Zhuang X."/>
        </authorList>
    </citation>
    <scope>NUCLEOTIDE SEQUENCE [LARGE SCALE GENOMIC DNA]</scope>
    <source>
        <strain evidence="5 6">CYP1-1B</strain>
    </source>
</reference>
<dbReference type="Gene3D" id="3.30.2320.10">
    <property type="entry name" value="hypothetical protein PF0899 domain"/>
    <property type="match status" value="1"/>
</dbReference>
<evidence type="ECO:0000313" key="5">
    <source>
        <dbReference type="EMBL" id="KAB2384537.1"/>
    </source>
</evidence>
<comment type="similarity">
    <text evidence="2">Belongs to the encapsulin family. Family 1 subfamily.</text>
</comment>
<dbReference type="NCBIfam" id="NF041155">
    <property type="entry name" value="encap_f1"/>
    <property type="match status" value="1"/>
</dbReference>
<sequence>MNNLHRELAPISEAAWTDLEAEVRRTFTRHVAGRRVVDLVGPAGPALSAVGTGHVDPLGSPADGVLVHRRRAQPIIELRVPFEVARQDVDDVERGARDPDWQPAKDAAKRIAFAEDRAVFHGSGPAGITGIVPGSSNGALPLPADARLVPDTVAKALSALRLAGVGGPYSLLLSADAYTAVAETTDHGYPVHHHLARLLPDGEIIWAPALDGALLVSTRGGDYELHLGQDLSIGYLSHDADHVRLYLQETLTFLSVTAESSVPLTGEARHA</sequence>
<protein>
    <recommendedName>
        <fullName evidence="4">Type 1 encapsulin shell protein</fullName>
    </recommendedName>
</protein>
<evidence type="ECO:0000313" key="6">
    <source>
        <dbReference type="Proteomes" id="UP000483004"/>
    </source>
</evidence>
<dbReference type="Pfam" id="PF04454">
    <property type="entry name" value="Linocin_M18"/>
    <property type="match status" value="1"/>
</dbReference>
<accession>A0A6L3VYP9</accession>
<dbReference type="SUPFAM" id="SSF56563">
    <property type="entry name" value="Major capsid protein gp5"/>
    <property type="match status" value="1"/>
</dbReference>
<dbReference type="AlphaFoldDB" id="A0A6L3VYP9"/>
<comment type="subcellular location">
    <subcellularLocation>
        <location evidence="1">Encapsulin nanocompartment</location>
    </subcellularLocation>
</comment>
<comment type="caution">
    <text evidence="5">The sequence shown here is derived from an EMBL/GenBank/DDBJ whole genome shotgun (WGS) entry which is preliminary data.</text>
</comment>
<dbReference type="PIRSF" id="PIRSF019254">
    <property type="entry name" value="CFP29"/>
    <property type="match status" value="1"/>
</dbReference>